<keyword evidence="9 12" id="KW-1133">Transmembrane helix</keyword>
<evidence type="ECO:0000256" key="4">
    <source>
        <dbReference type="ARBA" id="ARBA00022475"/>
    </source>
</evidence>
<dbReference type="InterPro" id="IPR043428">
    <property type="entry name" value="LivM-like"/>
</dbReference>
<evidence type="ECO:0000256" key="12">
    <source>
        <dbReference type="SAM" id="Phobius"/>
    </source>
</evidence>
<feature type="transmembrane region" description="Helical" evidence="12">
    <location>
        <begin position="403"/>
        <end position="421"/>
    </location>
</feature>
<dbReference type="InterPro" id="IPR017871">
    <property type="entry name" value="ABC_transporter-like_CS"/>
</dbReference>
<dbReference type="GO" id="GO:0015807">
    <property type="term" value="P:L-amino acid transport"/>
    <property type="evidence" value="ECO:0007669"/>
    <property type="project" value="TreeGrafter"/>
</dbReference>
<evidence type="ECO:0000256" key="3">
    <source>
        <dbReference type="ARBA" id="ARBA00022448"/>
    </source>
</evidence>
<comment type="similarity">
    <text evidence="2">Belongs to the ABC transporter superfamily.</text>
</comment>
<dbReference type="GO" id="GO:0016887">
    <property type="term" value="F:ATP hydrolysis activity"/>
    <property type="evidence" value="ECO:0007669"/>
    <property type="project" value="InterPro"/>
</dbReference>
<dbReference type="PANTHER" id="PTHR43820:SF4">
    <property type="entry name" value="HIGH-AFFINITY BRANCHED-CHAIN AMINO ACID TRANSPORT ATP-BINDING PROTEIN LIVF"/>
    <property type="match status" value="1"/>
</dbReference>
<feature type="transmembrane region" description="Helical" evidence="12">
    <location>
        <begin position="203"/>
        <end position="229"/>
    </location>
</feature>
<feature type="transmembrane region" description="Helical" evidence="12">
    <location>
        <begin position="91"/>
        <end position="111"/>
    </location>
</feature>
<feature type="transmembrane region" description="Helical" evidence="12">
    <location>
        <begin position="249"/>
        <end position="267"/>
    </location>
</feature>
<evidence type="ECO:0000259" key="13">
    <source>
        <dbReference type="PROSITE" id="PS50893"/>
    </source>
</evidence>
<dbReference type="GO" id="GO:0005524">
    <property type="term" value="F:ATP binding"/>
    <property type="evidence" value="ECO:0007669"/>
    <property type="project" value="UniProtKB-KW"/>
</dbReference>
<feature type="transmembrane region" description="Helical" evidence="12">
    <location>
        <begin position="150"/>
        <end position="170"/>
    </location>
</feature>
<evidence type="ECO:0000313" key="14">
    <source>
        <dbReference type="EMBL" id="CAA9232461.1"/>
    </source>
</evidence>
<dbReference type="PROSITE" id="PS00211">
    <property type="entry name" value="ABC_TRANSPORTER_1"/>
    <property type="match status" value="1"/>
</dbReference>
<dbReference type="EMBL" id="CADCSY010000056">
    <property type="protein sequence ID" value="CAA9232461.1"/>
    <property type="molecule type" value="Genomic_DNA"/>
</dbReference>
<dbReference type="PROSITE" id="PS50893">
    <property type="entry name" value="ABC_TRANSPORTER_2"/>
    <property type="match status" value="2"/>
</dbReference>
<name>A0A6J4HSA1_9ACTN</name>
<evidence type="ECO:0000256" key="2">
    <source>
        <dbReference type="ARBA" id="ARBA00005417"/>
    </source>
</evidence>
<dbReference type="PANTHER" id="PTHR43820">
    <property type="entry name" value="HIGH-AFFINITY BRANCHED-CHAIN AMINO ACID TRANSPORT ATP-BINDING PROTEIN LIVF"/>
    <property type="match status" value="1"/>
</dbReference>
<sequence length="1263" mass="130318">MAATLSAQGVELTAAATETETEDGPDRAPGGTGVRRLRPVLTSLAPALVIVLVQQVLFPAPGGIVLRGVIVGGLTALIALGMALVHRANRIINFAQADLGFGPAVLSYLLLDEVGVPWPLAVVAGLATAVALGAATEVLVIRRFARAPRLLVTIATIGLSQVLTATALLLPRLWDRRLVSDRIVPPWDATARLGGVVFDANDLLALVVTPVVVVGVAGLLRGSAAGVAIRASADDGDRASLLGIPVHRLHTIVWAGAAALAFVTVFLRGGILGLPTGEVLGFSVLLRSLVALVLGRLTNLVTVTTSAVALGVLELGIAWDSSVELIDPALGAIVLIALLLQGRRGGGAEEADGGAWRAAEEVRRLPEAVAALPIVRWGRPAMLAGAVAVAAVVPHLLSSDRSLRASALLIYATLGLSLVLLSGWGGHVSLGQVAFFAVGAAVGAWATSTLGADLFAALVVAAVAGAAAATLVGVPASRARGLTLAVTTFAFSLATTAYLLGDDLSSWVPRGRIERVALVGGIDALTPTAIYEVALGLLVLTALALRAIRSSRTGRAAVALRDNDRAAQSYGIDAPRLRIVTFALSGAIAAMAGALFVHHQQALDPSSYGPVQNLTVFTMVVVGGLTSVTGALLGALFLLGTQWFLPADWRILASGTGVLLVLWLAPGGLATIPFGLRDRIVRRVAARRGLDIGLRRSAGTPLGMEETSLEPPPAGEGPADGLLVVQDLEASYGPVQILFGIDLHVAEGEAVALLGTNGAGKSTLLRAVSGLRRPDRGVVRFDGEDITGRPAHAIAALGLAQVPGGAGVFPSLTVAENLRAASWLLRRRPADLAEGEAEAARLFPVLAGRSSQRAGTLSGGEQQMLALAMVLLTRPRLLVVDELSLGLAPEVVGRLLAAIRALQDRGVAVLLVDQSINVALAVADRALVLERGQVRFAGPARELEQHPDLLRSVFLGNAADDDPLPAAEVRDGHGGTPARPPAAPAAVVATGGRALEAREVSVAFGGVRAVQEVSLSVAPQEIVGVIGPNGAGKTTLFDLLSGYLAADGGTVWLAGRDVSGRSPSARARLGLGRSFQDARLFPSLSVEETIATACERWVRVPDPLSAAFHLPNAQDSERAVARRVAELVELLGLGGFRRAFVRELSTGTRRVVDLACLLAHEPDVVLLDEPAAGIAQREVEALAPLIRRVRDETRASLVVIEHDIPLIRSVADRLVAMDQGRVVATGPPADVLAVPAVVASYLGPDHAAVNRSGNVAGAPTAGR</sequence>
<organism evidence="14">
    <name type="scientific">uncultured Acidimicrobiales bacterium</name>
    <dbReference type="NCBI Taxonomy" id="310071"/>
    <lineage>
        <taxon>Bacteria</taxon>
        <taxon>Bacillati</taxon>
        <taxon>Actinomycetota</taxon>
        <taxon>Acidimicrobiia</taxon>
        <taxon>Acidimicrobiales</taxon>
        <taxon>environmental samples</taxon>
    </lineage>
</organism>
<protein>
    <submittedName>
        <fullName evidence="14">Branched-chain amino acid transport ATP-binding protein LivF</fullName>
    </submittedName>
</protein>
<keyword evidence="6" id="KW-0547">Nucleotide-binding</keyword>
<feature type="domain" description="ABC transporter" evidence="13">
    <location>
        <begin position="995"/>
        <end position="1244"/>
    </location>
</feature>
<feature type="transmembrane region" description="Helical" evidence="12">
    <location>
        <begin position="40"/>
        <end position="58"/>
    </location>
</feature>
<dbReference type="InterPro" id="IPR003439">
    <property type="entry name" value="ABC_transporter-like_ATP-bd"/>
</dbReference>
<feature type="transmembrane region" description="Helical" evidence="12">
    <location>
        <begin position="279"/>
        <end position="295"/>
    </location>
</feature>
<dbReference type="Pfam" id="PF02653">
    <property type="entry name" value="BPD_transp_2"/>
    <property type="match status" value="2"/>
</dbReference>
<feature type="region of interest" description="Disordered" evidence="11">
    <location>
        <begin position="14"/>
        <end position="33"/>
    </location>
</feature>
<feature type="transmembrane region" description="Helical" evidence="12">
    <location>
        <begin position="617"/>
        <end position="639"/>
    </location>
</feature>
<proteinExistence type="inferred from homology"/>
<feature type="transmembrane region" description="Helical" evidence="12">
    <location>
        <begin position="651"/>
        <end position="676"/>
    </location>
</feature>
<dbReference type="GO" id="GO:0005886">
    <property type="term" value="C:plasma membrane"/>
    <property type="evidence" value="ECO:0007669"/>
    <property type="project" value="UniProtKB-SubCell"/>
</dbReference>
<feature type="transmembrane region" description="Helical" evidence="12">
    <location>
        <begin position="381"/>
        <end position="397"/>
    </location>
</feature>
<dbReference type="Gene3D" id="3.40.50.300">
    <property type="entry name" value="P-loop containing nucleotide triphosphate hydrolases"/>
    <property type="match status" value="2"/>
</dbReference>
<dbReference type="CDD" id="cd06581">
    <property type="entry name" value="TM_PBP1_LivM_like"/>
    <property type="match status" value="1"/>
</dbReference>
<feature type="transmembrane region" description="Helical" evidence="12">
    <location>
        <begin position="454"/>
        <end position="474"/>
    </location>
</feature>
<feature type="transmembrane region" description="Helical" evidence="12">
    <location>
        <begin position="117"/>
        <end position="141"/>
    </location>
</feature>
<dbReference type="Pfam" id="PF00005">
    <property type="entry name" value="ABC_tran"/>
    <property type="match status" value="2"/>
</dbReference>
<dbReference type="GO" id="GO:0015658">
    <property type="term" value="F:branched-chain amino acid transmembrane transporter activity"/>
    <property type="evidence" value="ECO:0007669"/>
    <property type="project" value="InterPro"/>
</dbReference>
<keyword evidence="5 12" id="KW-0812">Transmembrane</keyword>
<evidence type="ECO:0000256" key="5">
    <source>
        <dbReference type="ARBA" id="ARBA00022692"/>
    </source>
</evidence>
<reference evidence="14" key="1">
    <citation type="submission" date="2020-02" db="EMBL/GenBank/DDBJ databases">
        <authorList>
            <person name="Meier V. D."/>
        </authorList>
    </citation>
    <scope>NUCLEOTIDE SEQUENCE</scope>
    <source>
        <strain evidence="14">AVDCRST_MAG20</strain>
    </source>
</reference>
<dbReference type="SUPFAM" id="SSF52540">
    <property type="entry name" value="P-loop containing nucleoside triphosphate hydrolases"/>
    <property type="match status" value="2"/>
</dbReference>
<keyword evidence="8" id="KW-0029">Amino-acid transport</keyword>
<dbReference type="InterPro" id="IPR001851">
    <property type="entry name" value="ABC_transp_permease"/>
</dbReference>
<keyword evidence="3" id="KW-0813">Transport</keyword>
<dbReference type="InterPro" id="IPR003593">
    <property type="entry name" value="AAA+_ATPase"/>
</dbReference>
<dbReference type="SMART" id="SM00382">
    <property type="entry name" value="AAA"/>
    <property type="match status" value="2"/>
</dbReference>
<evidence type="ECO:0000256" key="6">
    <source>
        <dbReference type="ARBA" id="ARBA00022741"/>
    </source>
</evidence>
<evidence type="ECO:0000256" key="8">
    <source>
        <dbReference type="ARBA" id="ARBA00022970"/>
    </source>
</evidence>
<evidence type="ECO:0000256" key="11">
    <source>
        <dbReference type="SAM" id="MobiDB-lite"/>
    </source>
</evidence>
<dbReference type="InterPro" id="IPR052156">
    <property type="entry name" value="BCAA_Transport_ATP-bd_LivF"/>
</dbReference>
<evidence type="ECO:0000256" key="10">
    <source>
        <dbReference type="ARBA" id="ARBA00023136"/>
    </source>
</evidence>
<keyword evidence="10 12" id="KW-0472">Membrane</keyword>
<dbReference type="AlphaFoldDB" id="A0A6J4HSA1"/>
<keyword evidence="4" id="KW-1003">Cell membrane</keyword>
<feature type="domain" description="ABC transporter" evidence="13">
    <location>
        <begin position="723"/>
        <end position="956"/>
    </location>
</feature>
<feature type="transmembrane region" description="Helical" evidence="12">
    <location>
        <begin position="529"/>
        <end position="548"/>
    </location>
</feature>
<dbReference type="CDD" id="cd03224">
    <property type="entry name" value="ABC_TM1139_LivF_branched"/>
    <property type="match status" value="1"/>
</dbReference>
<evidence type="ECO:0000256" key="1">
    <source>
        <dbReference type="ARBA" id="ARBA00004651"/>
    </source>
</evidence>
<dbReference type="CDD" id="cd03219">
    <property type="entry name" value="ABC_Mj1267_LivG_branched"/>
    <property type="match status" value="1"/>
</dbReference>
<feature type="transmembrane region" description="Helical" evidence="12">
    <location>
        <begin position="481"/>
        <end position="500"/>
    </location>
</feature>
<accession>A0A6J4HSA1</accession>
<dbReference type="CDD" id="cd06582">
    <property type="entry name" value="TM_PBP1_LivH_like"/>
    <property type="match status" value="1"/>
</dbReference>
<feature type="transmembrane region" description="Helical" evidence="12">
    <location>
        <begin position="64"/>
        <end position="84"/>
    </location>
</feature>
<comment type="subcellular location">
    <subcellularLocation>
        <location evidence="1">Cell membrane</location>
        <topology evidence="1">Multi-pass membrane protein</topology>
    </subcellularLocation>
</comment>
<evidence type="ECO:0000256" key="9">
    <source>
        <dbReference type="ARBA" id="ARBA00022989"/>
    </source>
</evidence>
<keyword evidence="7 14" id="KW-0067">ATP-binding</keyword>
<dbReference type="InterPro" id="IPR027417">
    <property type="entry name" value="P-loop_NTPase"/>
</dbReference>
<feature type="transmembrane region" description="Helical" evidence="12">
    <location>
        <begin position="579"/>
        <end position="597"/>
    </location>
</feature>
<evidence type="ECO:0000256" key="7">
    <source>
        <dbReference type="ARBA" id="ARBA00022840"/>
    </source>
</evidence>
<feature type="transmembrane region" description="Helical" evidence="12">
    <location>
        <begin position="300"/>
        <end position="319"/>
    </location>
</feature>
<gene>
    <name evidence="14" type="ORF">AVDCRST_MAG20-1300</name>
</gene>